<dbReference type="STRING" id="948102.BKG76_08075"/>
<dbReference type="InterPro" id="IPR036188">
    <property type="entry name" value="FAD/NAD-bd_sf"/>
</dbReference>
<comment type="cofactor">
    <cofactor evidence="1">
        <name>FAD</name>
        <dbReference type="ChEBI" id="CHEBI:57692"/>
    </cofactor>
</comment>
<keyword evidence="3" id="KW-0274">FAD</keyword>
<evidence type="ECO:0000313" key="6">
    <source>
        <dbReference type="EMBL" id="OHU20720.1"/>
    </source>
</evidence>
<dbReference type="GeneID" id="57166758"/>
<evidence type="ECO:0000256" key="1">
    <source>
        <dbReference type="ARBA" id="ARBA00001974"/>
    </source>
</evidence>
<dbReference type="Proteomes" id="UP000179616">
    <property type="component" value="Unassembled WGS sequence"/>
</dbReference>
<sequence>MLLFLLYDDEGGPVPGRSDMPSADVVIVGYGVAGASAALAALERGASVAVLERFDGGGASAISGGIYYAGGGTNIQRDAGVEDTPELMLEYLQLEVGDAVKPETLQKFVDGSVDTLDWLQGYGVPFEGSLAPFKTSYPTNDYYLYFSGSESSGMARAATPPRQRGHRAFGRGVSGKALFAPLAASAERLGADVWRQTRATDLIVEDGRVVGVRGMTLKDAPGWVRRLYSRLTEYATKPGIYYPPMRKALEGPAYALERRFARPFEIRANDGVILSSGGFIANRELVRRYAPAYLDGLELGTAGDDGTALKLAEPLNAATGHLDEISAWRFIVPPAAFLGSLLVDAKGQRMVDESRYGAALGKAIVQKAGGVGYLVADKALVKRARQQLGSQTLWFQRIQAEAFLNVGRKKAGSIEELAAKAGIEPDALARTVSEHNQAVADGRPDPLGKPDDIRVPIGQGPFYLFNVSIKTNMLNPCPMLTLGGLVVDEETGAVQTTSGAAIPGLYAAGRAAVGICSNSYVSGLSLADCVFSGRRAGTESQLDTVRRS</sequence>
<name>A0A1S1L9I2_9MYCO</name>
<comment type="caution">
    <text evidence="6">The sequence shown here is derived from an EMBL/GenBank/DDBJ whole genome shotgun (WGS) entry which is preliminary data.</text>
</comment>
<dbReference type="Gene3D" id="3.50.50.60">
    <property type="entry name" value="FAD/NAD(P)-binding domain"/>
    <property type="match status" value="3"/>
</dbReference>
<organism evidence="6 7">
    <name type="scientific">Mycobacteroides franklinii</name>
    <dbReference type="NCBI Taxonomy" id="948102"/>
    <lineage>
        <taxon>Bacteria</taxon>
        <taxon>Bacillati</taxon>
        <taxon>Actinomycetota</taxon>
        <taxon>Actinomycetes</taxon>
        <taxon>Mycobacteriales</taxon>
        <taxon>Mycobacteriaceae</taxon>
        <taxon>Mycobacteroides</taxon>
    </lineage>
</organism>
<proteinExistence type="predicted"/>
<evidence type="ECO:0000313" key="7">
    <source>
        <dbReference type="Proteomes" id="UP000179616"/>
    </source>
</evidence>
<dbReference type="GO" id="GO:0008168">
    <property type="term" value="F:methyltransferase activity"/>
    <property type="evidence" value="ECO:0007669"/>
    <property type="project" value="UniProtKB-KW"/>
</dbReference>
<dbReference type="GO" id="GO:0008202">
    <property type="term" value="P:steroid metabolic process"/>
    <property type="evidence" value="ECO:0007669"/>
    <property type="project" value="UniProtKB-ARBA"/>
</dbReference>
<dbReference type="PANTHER" id="PTHR43400:SF10">
    <property type="entry name" value="3-OXOSTEROID 1-DEHYDROGENASE"/>
    <property type="match status" value="1"/>
</dbReference>
<keyword evidence="6" id="KW-0489">Methyltransferase</keyword>
<accession>A0A1S1L9I2</accession>
<dbReference type="OrthoDB" id="337830at2"/>
<dbReference type="RefSeq" id="WP_070937197.1">
    <property type="nucleotide sequence ID" value="NZ_MLIK01000019.1"/>
</dbReference>
<gene>
    <name evidence="6" type="ORF">BKG76_08075</name>
</gene>
<evidence type="ECO:0000256" key="4">
    <source>
        <dbReference type="ARBA" id="ARBA00023002"/>
    </source>
</evidence>
<keyword evidence="4" id="KW-0560">Oxidoreductase</keyword>
<dbReference type="Pfam" id="PF00890">
    <property type="entry name" value="FAD_binding_2"/>
    <property type="match status" value="1"/>
</dbReference>
<evidence type="ECO:0000256" key="3">
    <source>
        <dbReference type="ARBA" id="ARBA00022827"/>
    </source>
</evidence>
<dbReference type="Gene3D" id="3.90.700.10">
    <property type="entry name" value="Succinate dehydrogenase/fumarate reductase flavoprotein, catalytic domain"/>
    <property type="match status" value="1"/>
</dbReference>
<dbReference type="SUPFAM" id="SSF51905">
    <property type="entry name" value="FAD/NAD(P)-binding domain"/>
    <property type="match status" value="1"/>
</dbReference>
<evidence type="ECO:0000259" key="5">
    <source>
        <dbReference type="Pfam" id="PF00890"/>
    </source>
</evidence>
<keyword evidence="2" id="KW-0285">Flavoprotein</keyword>
<dbReference type="GO" id="GO:0032259">
    <property type="term" value="P:methylation"/>
    <property type="evidence" value="ECO:0007669"/>
    <property type="project" value="UniProtKB-KW"/>
</dbReference>
<dbReference type="InterPro" id="IPR003953">
    <property type="entry name" value="FAD-dep_OxRdtase_2_FAD-bd"/>
</dbReference>
<feature type="domain" description="FAD-dependent oxidoreductase 2 FAD-binding" evidence="5">
    <location>
        <begin position="24"/>
        <end position="514"/>
    </location>
</feature>
<dbReference type="InterPro" id="IPR050315">
    <property type="entry name" value="FAD-oxidoreductase_2"/>
</dbReference>
<dbReference type="GO" id="GO:0033765">
    <property type="term" value="F:steroid dehydrogenase activity, acting on the CH-CH group of donors"/>
    <property type="evidence" value="ECO:0007669"/>
    <property type="project" value="UniProtKB-ARBA"/>
</dbReference>
<evidence type="ECO:0000256" key="2">
    <source>
        <dbReference type="ARBA" id="ARBA00022630"/>
    </source>
</evidence>
<reference evidence="6 7" key="1">
    <citation type="submission" date="2016-10" db="EMBL/GenBank/DDBJ databases">
        <title>Evaluation of Human, Veterinary and Environmental Mycobacterium chelonae Isolates by Core Genome Phylogenomic Analysis, Targeted Gene Comparison, and Anti-microbial Susceptibility Patterns: A Tale of Mistaken Identities.</title>
        <authorList>
            <person name="Fogelson S.B."/>
            <person name="Camus A.C."/>
            <person name="Lorenz W."/>
            <person name="Vasireddy R."/>
            <person name="Vasireddy S."/>
            <person name="Smith T."/>
            <person name="Brown-Elliott B.A."/>
            <person name="Wallace R.J.Jr."/>
            <person name="Hasan N.A."/>
            <person name="Reischl U."/>
            <person name="Sanchez S."/>
        </authorList>
    </citation>
    <scope>NUCLEOTIDE SEQUENCE [LARGE SCALE GENOMIC DNA]</scope>
    <source>
        <strain evidence="6 7">1559</strain>
    </source>
</reference>
<dbReference type="InterPro" id="IPR027477">
    <property type="entry name" value="Succ_DH/fumarate_Rdtase_cat_sf"/>
</dbReference>
<dbReference type="SUPFAM" id="SSF56425">
    <property type="entry name" value="Succinate dehydrogenase/fumarate reductase flavoprotein, catalytic domain"/>
    <property type="match status" value="1"/>
</dbReference>
<dbReference type="PANTHER" id="PTHR43400">
    <property type="entry name" value="FUMARATE REDUCTASE"/>
    <property type="match status" value="1"/>
</dbReference>
<keyword evidence="6" id="KW-0808">Transferase</keyword>
<dbReference type="AlphaFoldDB" id="A0A1S1L9I2"/>
<dbReference type="NCBIfam" id="NF005511">
    <property type="entry name" value="PRK07121.1-4"/>
    <property type="match status" value="1"/>
</dbReference>
<protein>
    <submittedName>
        <fullName evidence="6">23S rRNA methyltransferase</fullName>
    </submittedName>
</protein>
<dbReference type="EMBL" id="MLIK01000019">
    <property type="protein sequence ID" value="OHU20720.1"/>
    <property type="molecule type" value="Genomic_DNA"/>
</dbReference>